<accession>A0ABR9K9R3</accession>
<dbReference type="InterPro" id="IPR036812">
    <property type="entry name" value="NAD(P)_OxRdtase_dom_sf"/>
</dbReference>
<comment type="caution">
    <text evidence="1">The sequence shown here is derived from an EMBL/GenBank/DDBJ whole genome shotgun (WGS) entry which is preliminary data.</text>
</comment>
<protein>
    <submittedName>
        <fullName evidence="1">Aryl-alcohol dehydrogenase-like predicted oxidoreductase</fullName>
    </submittedName>
</protein>
<dbReference type="SUPFAM" id="SSF51430">
    <property type="entry name" value="NAD(P)-linked oxidoreductase"/>
    <property type="match status" value="1"/>
</dbReference>
<reference evidence="1 2" key="1">
    <citation type="submission" date="2020-10" db="EMBL/GenBank/DDBJ databases">
        <title>Sequencing the genomes of 1000 actinobacteria strains.</title>
        <authorList>
            <person name="Klenk H.-P."/>
        </authorList>
    </citation>
    <scope>NUCLEOTIDE SEQUENCE [LARGE SCALE GENOMIC DNA]</scope>
    <source>
        <strain evidence="1 2">DSM 43748</strain>
    </source>
</reference>
<evidence type="ECO:0000313" key="1">
    <source>
        <dbReference type="EMBL" id="MBE1558753.1"/>
    </source>
</evidence>
<sequence length="50" mass="5335">MTAPIVGARTAEQLTLALRALEIDLDEERLALLDDVFPGPGGPAPEAYAW</sequence>
<organism evidence="1 2">
    <name type="scientific">Nonomuraea africana</name>
    <dbReference type="NCBI Taxonomy" id="46171"/>
    <lineage>
        <taxon>Bacteria</taxon>
        <taxon>Bacillati</taxon>
        <taxon>Actinomycetota</taxon>
        <taxon>Actinomycetes</taxon>
        <taxon>Streptosporangiales</taxon>
        <taxon>Streptosporangiaceae</taxon>
        <taxon>Nonomuraea</taxon>
    </lineage>
</organism>
<dbReference type="Proteomes" id="UP000661607">
    <property type="component" value="Unassembled WGS sequence"/>
</dbReference>
<evidence type="ECO:0000313" key="2">
    <source>
        <dbReference type="Proteomes" id="UP000661607"/>
    </source>
</evidence>
<gene>
    <name evidence="1" type="ORF">H4W81_001532</name>
</gene>
<proteinExistence type="predicted"/>
<name>A0ABR9K9R3_9ACTN</name>
<dbReference type="RefSeq" id="WP_318781589.1">
    <property type="nucleotide sequence ID" value="NZ_BAAASY010000037.1"/>
</dbReference>
<dbReference type="EMBL" id="JADBEF010000001">
    <property type="protein sequence ID" value="MBE1558753.1"/>
    <property type="molecule type" value="Genomic_DNA"/>
</dbReference>
<keyword evidence="2" id="KW-1185">Reference proteome</keyword>